<feature type="region of interest" description="Disordered" evidence="2">
    <location>
        <begin position="1364"/>
        <end position="1392"/>
    </location>
</feature>
<feature type="region of interest" description="Disordered" evidence="2">
    <location>
        <begin position="3373"/>
        <end position="3421"/>
    </location>
</feature>
<reference evidence="6" key="1">
    <citation type="submission" date="2016-04" db="UniProtKB">
        <authorList>
            <consortium name="WormBaseParasite"/>
        </authorList>
    </citation>
    <scope>IDENTIFICATION</scope>
</reference>
<feature type="region of interest" description="Disordered" evidence="2">
    <location>
        <begin position="3041"/>
        <end position="3074"/>
    </location>
</feature>
<evidence type="ECO:0000256" key="2">
    <source>
        <dbReference type="SAM" id="MobiDB-lite"/>
    </source>
</evidence>
<feature type="domain" description="Collagenase NC10/endostatin" evidence="3">
    <location>
        <begin position="4438"/>
        <end position="4588"/>
    </location>
</feature>
<feature type="region of interest" description="Disordered" evidence="2">
    <location>
        <begin position="2197"/>
        <end position="2217"/>
    </location>
</feature>
<dbReference type="STRING" id="102285.A0A0R3TKG2"/>
<protein>
    <submittedName>
        <fullName evidence="6">Endostatin domain-containing protein</fullName>
    </submittedName>
</protein>
<dbReference type="OrthoDB" id="5983381at2759"/>
<feature type="compositionally biased region" description="Low complexity" evidence="2">
    <location>
        <begin position="2829"/>
        <end position="2840"/>
    </location>
</feature>
<keyword evidence="5" id="KW-1185">Reference proteome</keyword>
<keyword evidence="1" id="KW-0175">Coiled coil</keyword>
<dbReference type="SUPFAM" id="SSF56436">
    <property type="entry name" value="C-type lectin-like"/>
    <property type="match status" value="1"/>
</dbReference>
<feature type="compositionally biased region" description="Low complexity" evidence="2">
    <location>
        <begin position="3474"/>
        <end position="3486"/>
    </location>
</feature>
<feature type="compositionally biased region" description="Polar residues" evidence="2">
    <location>
        <begin position="3986"/>
        <end position="4002"/>
    </location>
</feature>
<dbReference type="WBParaSite" id="HNAJ_0000765801-mRNA-1">
    <property type="protein sequence ID" value="HNAJ_0000765801-mRNA-1"/>
    <property type="gene ID" value="HNAJ_0000765801"/>
</dbReference>
<gene>
    <name evidence="4" type="ORF">HNAJ_LOCUS7654</name>
</gene>
<organism evidence="6">
    <name type="scientific">Rodentolepis nana</name>
    <name type="common">Dwarf tapeworm</name>
    <name type="synonym">Hymenolepis nana</name>
    <dbReference type="NCBI Taxonomy" id="102285"/>
    <lineage>
        <taxon>Eukaryota</taxon>
        <taxon>Metazoa</taxon>
        <taxon>Spiralia</taxon>
        <taxon>Lophotrochozoa</taxon>
        <taxon>Platyhelminthes</taxon>
        <taxon>Cestoda</taxon>
        <taxon>Eucestoda</taxon>
        <taxon>Cyclophyllidea</taxon>
        <taxon>Hymenolepididae</taxon>
        <taxon>Rodentolepis</taxon>
    </lineage>
</organism>
<feature type="compositionally biased region" description="Basic and acidic residues" evidence="2">
    <location>
        <begin position="979"/>
        <end position="990"/>
    </location>
</feature>
<feature type="compositionally biased region" description="Polar residues" evidence="2">
    <location>
        <begin position="1031"/>
        <end position="1051"/>
    </location>
</feature>
<feature type="region of interest" description="Disordered" evidence="2">
    <location>
        <begin position="1214"/>
        <end position="1238"/>
    </location>
</feature>
<feature type="region of interest" description="Disordered" evidence="2">
    <location>
        <begin position="1614"/>
        <end position="1637"/>
    </location>
</feature>
<feature type="region of interest" description="Disordered" evidence="2">
    <location>
        <begin position="2794"/>
        <end position="2852"/>
    </location>
</feature>
<dbReference type="Proteomes" id="UP000278807">
    <property type="component" value="Unassembled WGS sequence"/>
</dbReference>
<dbReference type="InterPro" id="IPR016186">
    <property type="entry name" value="C-type_lectin-like/link_sf"/>
</dbReference>
<feature type="region of interest" description="Disordered" evidence="2">
    <location>
        <begin position="3983"/>
        <end position="4031"/>
    </location>
</feature>
<feature type="compositionally biased region" description="Low complexity" evidence="2">
    <location>
        <begin position="1141"/>
        <end position="1156"/>
    </location>
</feature>
<feature type="compositionally biased region" description="Polar residues" evidence="2">
    <location>
        <begin position="2810"/>
        <end position="2820"/>
    </location>
</feature>
<feature type="compositionally biased region" description="Polar residues" evidence="2">
    <location>
        <begin position="3051"/>
        <end position="3066"/>
    </location>
</feature>
<feature type="region of interest" description="Disordered" evidence="2">
    <location>
        <begin position="2420"/>
        <end position="2446"/>
    </location>
</feature>
<feature type="compositionally biased region" description="Polar residues" evidence="2">
    <location>
        <begin position="4073"/>
        <end position="4083"/>
    </location>
</feature>
<reference evidence="4 5" key="2">
    <citation type="submission" date="2018-11" db="EMBL/GenBank/DDBJ databases">
        <authorList>
            <consortium name="Pathogen Informatics"/>
        </authorList>
    </citation>
    <scope>NUCLEOTIDE SEQUENCE [LARGE SCALE GENOMIC DNA]</scope>
</reference>
<dbReference type="InterPro" id="IPR010515">
    <property type="entry name" value="Collagenase_NC10/endostatin"/>
</dbReference>
<feature type="compositionally biased region" description="Polar residues" evidence="2">
    <location>
        <begin position="4146"/>
        <end position="4195"/>
    </location>
</feature>
<feature type="region of interest" description="Disordered" evidence="2">
    <location>
        <begin position="974"/>
        <end position="994"/>
    </location>
</feature>
<feature type="region of interest" description="Disordered" evidence="2">
    <location>
        <begin position="1026"/>
        <end position="1052"/>
    </location>
</feature>
<dbReference type="InterPro" id="IPR016187">
    <property type="entry name" value="CTDL_fold"/>
</dbReference>
<evidence type="ECO:0000313" key="6">
    <source>
        <dbReference type="WBParaSite" id="HNAJ_0000765801-mRNA-1"/>
    </source>
</evidence>
<feature type="compositionally biased region" description="Basic and acidic residues" evidence="2">
    <location>
        <begin position="1567"/>
        <end position="1578"/>
    </location>
</feature>
<dbReference type="Pfam" id="PF06482">
    <property type="entry name" value="Endostatin"/>
    <property type="match status" value="1"/>
</dbReference>
<feature type="compositionally biased region" description="Polar residues" evidence="2">
    <location>
        <begin position="4107"/>
        <end position="4133"/>
    </location>
</feature>
<sequence>TSSSTQINCHYFPTIDLSDGTVRIFHPETYTILMDSYVKDGQVHFNNGTSFRLGENFVKVDDDAVQRTVIVDLGSGDVEFRDLLGGKSSFYANVTSGLRLGHNIPRVVPLLVWKNASAMIDTWSGKWTVKFPGGNDFREVQKIENGTIHLLSGENVAILLKIRNPKYALTLEPHWGTISVYRKSNGHLYGRVSYDPRLKSTNAREGNSITSKIEDSTRPPIANLDVIVSTQSPERDTSVCKYIAAIDLTIGTIYLYDPKQRKILSDSEIRDGTAYFKNGSSFKTCHTFGAFDDPEATISIVNLTTGDSFLMNRDNGTVIYKSNVFRGFPQKINSTRSIIAWNNIKVHIDTQSGDWIVQDPENGQLRNAKEIIDSKIIMPDEKIIPIPLKLTNKNFLLILEPLYGSIGVYRKTTGELYGRILYNHGDKRELYKSNTPNNVQSTTAVVPLQGTEDFTEATLLVNPKTTLKEKITTEDDVAEILKEQNLGSSSDGFQNGKSSSEIEIATEIETTQDSGGIGEMGVFNLSTESSSSEKPTTSSTLQPFITGSSSSSNVNKVIKNIVSEVEEKTLPPLDKYERSSIEYEETTEEAKQAAMEEIDETEATNIEAIGGYMESSTGEIEISFSDSNFENAQTAVVEVIKKHTEIDSTFTSIQDGDGGRVVTEEQTQSTEVVSDWDIASSVDGTTEMSQGKQDTNKEEILPEEIVLVSKALVTGTDVLFSDVTQHVHISEVTDSSNASSDTISYIMSDNISQLPSTEIQRTRDGNINNSSDAVISSFEPVNEHTNVLKTPLDRTTTQSENTERINTIEITEGDSMSSQQKMPPVLQDQTPTGTSDTTEFRTTVGLENGEQSTIGATTISEIEFKTAKLETDIITEFEQETKLFTLIGLSLTNDSTTEGSPLEPITIADSTIYGLENHETAPMKDKNANLIDENSNTDANVIVSESSTPEIESTNVSMYTHSLDEQSLEIRSEQIGSERSNEEAGNKSKQSEGTNFVSMSTENFSATSIQTGYVNEFANNESKVVRENDAEISSNTAEVTTDTHLKTSSNEEPIIHLTATASTSNISRERNTSVPTATSTASSIFISDEKESDSTSTADFDTTKIRKYEESEIPTSENEEITGIKTSELNYSSGVNDNNTSESGASESGSEGQDSSVEYTTSDASIKHGSGYIKSIDVTEEEIQMGLTNDFDHLKSTFTYLALGTSRVENAEVTTTSEATKIQDNQGTSTSKNGLSGNEDTTEMIGEFLSAVPLESETSSVIQESELSSIDQETNVTITDSEIDSSLSQLLHTLLSAYEMLSEYFHLIINADQVGSATKIQFEDGKTTEFTESFKSETLIPSKLSSAESTLSNAAVELIASDNKQSPISELDETASTGTQESDVINNGQGTTTSINEVSKTLKGASDSLTEIEILDKTDKYISTQTESTLTENVTEFSYDSEQEIDSILISAEFTSTTPELPTTDVQKESEFKVKYESEITVLEKETSTPFGQTFTEVPDSGKNPRDNVGIAVQSEASMTTKNYSSVELSTLTKSTDLKSIDISGTEANVDFANSTPADVNGVDSEINDRESPEKPIDKQSSVATTALPTDKVFEVQNESRFATAFGFSETISTSNEHKTAGEDVASSQSPFGEHGESRAIFNPTQSFLSTEESEIDFSTKATEMLIAKDESSSEVVTPTSDVMAPEELFKEISTKHNIETTSSDVTVDSETSLENSEMIDQTARIISTTSQPALKEFTDSSDFRAGMTNLPANSEQPSHSDTVTETQNEKTALGVISTETANGVDMTSIFIEGRSELSTKQSETWETKTTKETSGTTTLFTDAKTAKRGNISESEIPTNDFTDATNFEVIYGEEKTTISDAVFETHDSEPSTTVAFDIKEADPSTVSIKTMDPVVVTESKAKSEDTSTRQDIKPGEFISEEGMKITVPVTNEPVKSFEFKNDTTVDEFTSERANTEEITTVSGNIEIQLTGTGSTLDYFEKVDDLETRSETLTIKDISTDKIMPTSSLVGVSKQEEISTLLSGTKFEGSTTNFENKQAESEIISSEDLSGLITTIADTVESDITVTPVSHTVEVDIKTASLSQITGPHGVISNEQNQTTKTTENTNREIFEIYSTESGVVPISSTVKVDEKPSEISGSMESATTVMSERKSDGEASNVLIEGTVVVPSNISLVEETNSADKKTDETANILTTESQVADEKMTASESPGVTSSDSSATFSSTIVSVEAEGSELIFNDNENETKLEEATEFDQFHSTTASHNINSSTTLASITDISAILNSETGIISDESDALKASVERSKWTTFSTRDQTSSIADIFKQILFNATESTPLLTDISNPDNLEKSTKGADTDYNENLGDISSTMTTAVFKDFSVSGEEFKVTEANNNVTLETIVQQLTTKPIKSESELISPSEADIIIPTSIPITPSMSEGTEESVESTATEQDSKSEIVTSPVDLTEQSSDIPTFSSKKDVKDTTQLIEICKKVKIVESSDSDSVFETEYMTTDPNSTEGTAAIPENIKIPTTEILDSSTFNIEDASKLSSLSAESAKPYEESFVSVGTDDIPSMIIVSEESFSTTTSTVSITADESTVYTERSKFTIIGDKTVETREPKSDENTHLTTETDTTIENQKFLTESTKITTENISSIETGEIELRPTSESKLTAFESTQEASRNGKDIETSTAEVAVLTTSTGESRYEQSTSTEAISTKDDLNTVFSGDRDGIFTVTVKTEHETDSTFILENGITGIKSSVEPVTEVESSSESTDDKDSSFVFSISTSASANVNGTVETITDSDLAISSQTSGSGGVDDAPGSTYSSIDSIDNANEEESRTISDSTISTQSSTLFEESEGTNSTTDMVIANSKVTEIEVTAPAENSALIELGSTPEVDVIALSSDEKSTKLESSNIENSVTLTNETEATSESLSELARTQADDIFTSFSLTMTSTTTAVPEVSLKAISTVGKLASAETNGETVSTNILEKSENRTDEIENELFSSSVPETAKENLGETSTEDFGSKLTESVATESGLVLTSSILYKSSGSTEFELSSSETTNSNYITQNTDLTQEVGTDTTEENVESPIKNEDVELNSEINETSVITERVEIVSDKVVSATTEEKLPTNGDELKSEFTLTSESSTSSEMTTEDLRAKSSEIISTKSEIDATSSPLIGGTNGVSVPMEEEETNEKIIVSINSTELISEMKDGITTENSEFPKIIFTLNRTSMEPSTMVGTEENLGSQSFTPEIFSTTAVTTETNETVSEEGEKLTELNTFMEMWNTSTISTSKTEGLPSESSEISKEDISAVSSFQTFNSFETDISPITKTSEFPIITSLKMDEIVESIRSSTESNSEARISSLETEYFSDSIDLSSAFSSFPASSEKVTKSGMSSAEKDMSSETTDAESKISDSNFISSEHESTSLVHEKQDTSDISVTTSFLPNAAKTENLEYAEQSTINEFESTELSAELNETEDAKAVDENLDSNESLGSSSTTSEDGMESSQEEVETSENSYTKITWKASSEGEKTIVTEKMEEYISTEAIDVGNETTIKGVEDLTFASKTESVHESSGSSPAAFNTEKTSTAYRITEESTYLEGVRSSDSSSTEETDEAMLQSIATNAEQFATIEIINVTTDFTPFDPGETITAESIVVNESEVESEPVAAEITENTLSPTDLGEEKILSSFQTDSASEKLSSTSPTSTPVSNCDPMIISFCQMLSRSIVDSGLQNTDTTTTATEIITTTEEPTTTPSPLADDEYPSTAQIASENDTSTLSTIISYTSDTISQAEHGYLIPIVDLSDMSVKILNTEENRIVEEAWISNGYIQFENGSSLPIRDVQGISPPDKAANNVRISINLDDGTTSLVNLETGTVIMSQKSSQGIPPEIMRNYSEGALLEILSGNMAIQVDTFHGEFTVQNAISAEIQLVQEIIDSIIYLANGDEIRLPTTGNDYEALSIDALSGIVRTINKETGEVKTILTTTLEPEIITDVAAQETSEETITLTTVESTPENEITTEMEVTKSPEVSDTSDVTTGESSSALSSEEIFTETMSSEMNVTAHPGTEPLTESNDDQSDPSKESSTSTTPEAIQTPVTSQDHGEFITETSEVTTHTSNDKNDTTENVTFSEDQDISSTEMPTTTNDFTTGISEGETDIIESAGSETTSVTFSDQEETATLQVKTSDVSSDSQMTVDSSEVTPNPLTKQTDSEVPTDAEEVSEPEDSEWTEFPEVPNATSTLKPDCYCLEKILTPDLVEKLRENKAADLDTKLLLNLCLTFRTKYTMNYLGHRHFSKSCEILLTNTLSGRFLNVRLQEIMELYKPKCDCPVNNGCSCPSPETPPAYNVSSSSKHILGALKDMSNGAIIMSNKTTLTKIASGLALGSMVYLNTENMFYLKVDEKENIWRTIDMASFRPCSKKPNTQSESVHIPEPATTTTTTVKPTLSENLIGRSLILVGHNEPLNGQLRFGAKLSGGHSSAIFACQRAAKRYNVSHIFYPLMNTDMFSMDYVVPPMYRYDMPIVNIRGDVIFDDFMHMINAQQAPMASIYTFDGKELDSDPTVPCAWIGAKPVYLNGDYEFAARAKCRNWQSREPTETGLAVHIPMNNNANAFFDQSNLYNESCAKRCSGDDCVLTFIFR</sequence>
<feature type="region of interest" description="Disordered" evidence="2">
    <location>
        <begin position="1108"/>
        <end position="1163"/>
    </location>
</feature>
<feature type="region of interest" description="Disordered" evidence="2">
    <location>
        <begin position="4146"/>
        <end position="4213"/>
    </location>
</feature>
<dbReference type="EMBL" id="UZAE01012096">
    <property type="protein sequence ID" value="VDO03514.1"/>
    <property type="molecule type" value="Genomic_DNA"/>
</dbReference>
<feature type="compositionally biased region" description="Polar residues" evidence="2">
    <location>
        <begin position="1124"/>
        <end position="1140"/>
    </location>
</feature>
<feature type="region of interest" description="Disordered" evidence="2">
    <location>
        <begin position="1554"/>
        <end position="1584"/>
    </location>
</feature>
<dbReference type="Gene3D" id="3.10.100.10">
    <property type="entry name" value="Mannose-Binding Protein A, subunit A"/>
    <property type="match status" value="1"/>
</dbReference>
<feature type="compositionally biased region" description="Basic and acidic residues" evidence="2">
    <location>
        <begin position="3406"/>
        <end position="3420"/>
    </location>
</feature>
<feature type="compositionally biased region" description="Acidic residues" evidence="2">
    <location>
        <begin position="4196"/>
        <end position="4213"/>
    </location>
</feature>
<feature type="compositionally biased region" description="Low complexity" evidence="2">
    <location>
        <begin position="3041"/>
        <end position="3050"/>
    </location>
</feature>
<evidence type="ECO:0000259" key="3">
    <source>
        <dbReference type="Pfam" id="PF06482"/>
    </source>
</evidence>
<feature type="compositionally biased region" description="Polar residues" evidence="2">
    <location>
        <begin position="4011"/>
        <end position="4029"/>
    </location>
</feature>
<evidence type="ECO:0000313" key="5">
    <source>
        <dbReference type="Proteomes" id="UP000278807"/>
    </source>
</evidence>
<feature type="region of interest" description="Disordered" evidence="2">
    <location>
        <begin position="3463"/>
        <end position="3504"/>
    </location>
</feature>
<evidence type="ECO:0000313" key="4">
    <source>
        <dbReference type="EMBL" id="VDO03514.1"/>
    </source>
</evidence>
<proteinExistence type="predicted"/>
<feature type="compositionally biased region" description="Basic and acidic residues" evidence="2">
    <location>
        <begin position="3383"/>
        <end position="3398"/>
    </location>
</feature>
<accession>A0A0R3TKG2</accession>
<name>A0A0R3TKG2_RODNA</name>
<feature type="coiled-coil region" evidence="1">
    <location>
        <begin position="573"/>
        <end position="604"/>
    </location>
</feature>
<feature type="region of interest" description="Disordered" evidence="2">
    <location>
        <begin position="4044"/>
        <end position="4133"/>
    </location>
</feature>
<feature type="compositionally biased region" description="Polar residues" evidence="2">
    <location>
        <begin position="4090"/>
        <end position="4099"/>
    </location>
</feature>
<feature type="region of interest" description="Disordered" evidence="2">
    <location>
        <begin position="813"/>
        <end position="838"/>
    </location>
</feature>
<feature type="compositionally biased region" description="Acidic residues" evidence="2">
    <location>
        <begin position="3487"/>
        <end position="3498"/>
    </location>
</feature>
<evidence type="ECO:0000256" key="1">
    <source>
        <dbReference type="SAM" id="Coils"/>
    </source>
</evidence>